<dbReference type="Pfam" id="PF14223">
    <property type="entry name" value="Retrotran_gag_2"/>
    <property type="match status" value="1"/>
</dbReference>
<dbReference type="Proteomes" id="UP001221142">
    <property type="component" value="Unassembled WGS sequence"/>
</dbReference>
<name>A0AAD7F6Z1_9AGAR</name>
<evidence type="ECO:0000313" key="2">
    <source>
        <dbReference type="EMBL" id="KAJ7606008.1"/>
    </source>
</evidence>
<accession>A0AAD7F6Z1</accession>
<proteinExistence type="predicted"/>
<evidence type="ECO:0008006" key="4">
    <source>
        <dbReference type="Google" id="ProtNLM"/>
    </source>
</evidence>
<sequence>MSTGHIQILPAEKQLGDDNWGSWKEIVISLLRGKGVDGYPLGKIRRPGAPVHPTIPAEVSSDGDTTPTGTSASAEQASLSASASQIPSSISAVLPASTTTSVNSLTPSLEEWLLRDAMAGAIIYQNVKDPAVHGLSAADTSREMWVALHGKFDRKTEVVKGLRMAELRSVKLDSGRNLLKHLDDLARARARAVDAGCRVYDIEMIGIILQSLPAAEFGPSIIALQTKAYAHEVVAELRQYHDIVYGREPAPGTGNNALAVAGRPTCSNCSRFGHGREQCFARGGGREGYAPSSWRPPRGKEPRKELTQAARDERSRQVQTALVRLNAEAAALAASTPTAPTSTYEMNHGAAAARPPAAAYAAFAAPTAMYVLGSDDEADGMDIEGKVLGF</sequence>
<evidence type="ECO:0000313" key="3">
    <source>
        <dbReference type="Proteomes" id="UP001221142"/>
    </source>
</evidence>
<gene>
    <name evidence="2" type="ORF">FB45DRAFT_1041738</name>
</gene>
<feature type="compositionally biased region" description="Low complexity" evidence="1">
    <location>
        <begin position="60"/>
        <end position="74"/>
    </location>
</feature>
<comment type="caution">
    <text evidence="2">The sequence shown here is derived from an EMBL/GenBank/DDBJ whole genome shotgun (WGS) entry which is preliminary data.</text>
</comment>
<feature type="region of interest" description="Disordered" evidence="1">
    <location>
        <begin position="45"/>
        <end position="74"/>
    </location>
</feature>
<organism evidence="2 3">
    <name type="scientific">Roridomyces roridus</name>
    <dbReference type="NCBI Taxonomy" id="1738132"/>
    <lineage>
        <taxon>Eukaryota</taxon>
        <taxon>Fungi</taxon>
        <taxon>Dikarya</taxon>
        <taxon>Basidiomycota</taxon>
        <taxon>Agaricomycotina</taxon>
        <taxon>Agaricomycetes</taxon>
        <taxon>Agaricomycetidae</taxon>
        <taxon>Agaricales</taxon>
        <taxon>Marasmiineae</taxon>
        <taxon>Mycenaceae</taxon>
        <taxon>Roridomyces</taxon>
    </lineage>
</organism>
<keyword evidence="3" id="KW-1185">Reference proteome</keyword>
<reference evidence="2" key="1">
    <citation type="submission" date="2023-03" db="EMBL/GenBank/DDBJ databases">
        <title>Massive genome expansion in bonnet fungi (Mycena s.s.) driven by repeated elements and novel gene families across ecological guilds.</title>
        <authorList>
            <consortium name="Lawrence Berkeley National Laboratory"/>
            <person name="Harder C.B."/>
            <person name="Miyauchi S."/>
            <person name="Viragh M."/>
            <person name="Kuo A."/>
            <person name="Thoen E."/>
            <person name="Andreopoulos B."/>
            <person name="Lu D."/>
            <person name="Skrede I."/>
            <person name="Drula E."/>
            <person name="Henrissat B."/>
            <person name="Morin E."/>
            <person name="Kohler A."/>
            <person name="Barry K."/>
            <person name="LaButti K."/>
            <person name="Morin E."/>
            <person name="Salamov A."/>
            <person name="Lipzen A."/>
            <person name="Mereny Z."/>
            <person name="Hegedus B."/>
            <person name="Baldrian P."/>
            <person name="Stursova M."/>
            <person name="Weitz H."/>
            <person name="Taylor A."/>
            <person name="Grigoriev I.V."/>
            <person name="Nagy L.G."/>
            <person name="Martin F."/>
            <person name="Kauserud H."/>
        </authorList>
    </citation>
    <scope>NUCLEOTIDE SEQUENCE</scope>
    <source>
        <strain evidence="2">9284</strain>
    </source>
</reference>
<evidence type="ECO:0000256" key="1">
    <source>
        <dbReference type="SAM" id="MobiDB-lite"/>
    </source>
</evidence>
<protein>
    <recommendedName>
        <fullName evidence="4">CCHC-type domain-containing protein</fullName>
    </recommendedName>
</protein>
<feature type="region of interest" description="Disordered" evidence="1">
    <location>
        <begin position="283"/>
        <end position="312"/>
    </location>
</feature>
<feature type="compositionally biased region" description="Basic and acidic residues" evidence="1">
    <location>
        <begin position="298"/>
        <end position="312"/>
    </location>
</feature>
<dbReference type="EMBL" id="JARKIF010000065">
    <property type="protein sequence ID" value="KAJ7606008.1"/>
    <property type="molecule type" value="Genomic_DNA"/>
</dbReference>
<dbReference type="AlphaFoldDB" id="A0AAD7F6Z1"/>